<dbReference type="eggNOG" id="KOG0586">
    <property type="taxonomic scope" value="Eukaryota"/>
</dbReference>
<dbReference type="GeneID" id="25032483"/>
<feature type="region of interest" description="Disordered" evidence="1">
    <location>
        <begin position="1"/>
        <end position="37"/>
    </location>
</feature>
<feature type="compositionally biased region" description="Polar residues" evidence="1">
    <location>
        <begin position="1"/>
        <end position="17"/>
    </location>
</feature>
<dbReference type="GO" id="GO:0005634">
    <property type="term" value="C:nucleus"/>
    <property type="evidence" value="ECO:0007669"/>
    <property type="project" value="TreeGrafter"/>
</dbReference>
<name>S9PYY0_SCHOY</name>
<gene>
    <name evidence="3" type="ORF">SOCG_03511</name>
</gene>
<keyword evidence="3" id="KW-0808">Transferase</keyword>
<dbReference type="SMART" id="SM00220">
    <property type="entry name" value="S_TKc"/>
    <property type="match status" value="1"/>
</dbReference>
<dbReference type="PANTHER" id="PTHR44167:SF24">
    <property type="entry name" value="SERINE_THREONINE-PROTEIN KINASE CHK2"/>
    <property type="match status" value="1"/>
</dbReference>
<dbReference type="OrthoDB" id="410920at2759"/>
<protein>
    <submittedName>
        <fullName evidence="3">CAMK protein kinase Ppk27</fullName>
    </submittedName>
</protein>
<evidence type="ECO:0000259" key="2">
    <source>
        <dbReference type="PROSITE" id="PS50011"/>
    </source>
</evidence>
<dbReference type="GO" id="GO:0005737">
    <property type="term" value="C:cytoplasm"/>
    <property type="evidence" value="ECO:0007669"/>
    <property type="project" value="TreeGrafter"/>
</dbReference>
<dbReference type="Proteomes" id="UP000016088">
    <property type="component" value="Unassembled WGS sequence"/>
</dbReference>
<proteinExistence type="predicted"/>
<dbReference type="SUPFAM" id="SSF56112">
    <property type="entry name" value="Protein kinase-like (PK-like)"/>
    <property type="match status" value="1"/>
</dbReference>
<dbReference type="OMA" id="KESHIVQ"/>
<dbReference type="Gene3D" id="1.10.510.10">
    <property type="entry name" value="Transferase(Phosphotransferase) domain 1"/>
    <property type="match status" value="1"/>
</dbReference>
<dbReference type="RefSeq" id="XP_013017453.1">
    <property type="nucleotide sequence ID" value="XM_013161999.1"/>
</dbReference>
<evidence type="ECO:0000313" key="3">
    <source>
        <dbReference type="EMBL" id="EPX74301.1"/>
    </source>
</evidence>
<dbReference type="PANTHER" id="PTHR44167">
    <property type="entry name" value="OVARIAN-SPECIFIC SERINE/THREONINE-PROTEIN KINASE LOK-RELATED"/>
    <property type="match status" value="1"/>
</dbReference>
<dbReference type="VEuPathDB" id="FungiDB:SOCG_03511"/>
<organism evidence="3 4">
    <name type="scientific">Schizosaccharomyces octosporus (strain yFS286)</name>
    <name type="common">Fission yeast</name>
    <name type="synonym">Octosporomyces octosporus</name>
    <dbReference type="NCBI Taxonomy" id="483514"/>
    <lineage>
        <taxon>Eukaryota</taxon>
        <taxon>Fungi</taxon>
        <taxon>Dikarya</taxon>
        <taxon>Ascomycota</taxon>
        <taxon>Taphrinomycotina</taxon>
        <taxon>Schizosaccharomycetes</taxon>
        <taxon>Schizosaccharomycetales</taxon>
        <taxon>Schizosaccharomycetaceae</taxon>
        <taxon>Schizosaccharomyces</taxon>
    </lineage>
</organism>
<feature type="domain" description="Protein kinase" evidence="2">
    <location>
        <begin position="101"/>
        <end position="402"/>
    </location>
</feature>
<dbReference type="GO" id="GO:0004674">
    <property type="term" value="F:protein serine/threonine kinase activity"/>
    <property type="evidence" value="ECO:0007669"/>
    <property type="project" value="TreeGrafter"/>
</dbReference>
<dbReference type="GO" id="GO:0044773">
    <property type="term" value="P:mitotic DNA damage checkpoint signaling"/>
    <property type="evidence" value="ECO:0007669"/>
    <property type="project" value="TreeGrafter"/>
</dbReference>
<dbReference type="InterPro" id="IPR000719">
    <property type="entry name" value="Prot_kinase_dom"/>
</dbReference>
<dbReference type="InterPro" id="IPR008271">
    <property type="entry name" value="Ser/Thr_kinase_AS"/>
</dbReference>
<evidence type="ECO:0000313" key="4">
    <source>
        <dbReference type="Proteomes" id="UP000016088"/>
    </source>
</evidence>
<keyword evidence="3" id="KW-0418">Kinase</keyword>
<dbReference type="GO" id="GO:0005524">
    <property type="term" value="F:ATP binding"/>
    <property type="evidence" value="ECO:0007669"/>
    <property type="project" value="InterPro"/>
</dbReference>
<dbReference type="EMBL" id="KE503206">
    <property type="protein sequence ID" value="EPX74301.1"/>
    <property type="molecule type" value="Genomic_DNA"/>
</dbReference>
<dbReference type="AlphaFoldDB" id="S9PYY0"/>
<dbReference type="PROSITE" id="PS00108">
    <property type="entry name" value="PROTEIN_KINASE_ST"/>
    <property type="match status" value="1"/>
</dbReference>
<dbReference type="InterPro" id="IPR011009">
    <property type="entry name" value="Kinase-like_dom_sf"/>
</dbReference>
<dbReference type="Pfam" id="PF00069">
    <property type="entry name" value="Pkinase"/>
    <property type="match status" value="1"/>
</dbReference>
<keyword evidence="4" id="KW-1185">Reference proteome</keyword>
<reference evidence="3 4" key="1">
    <citation type="journal article" date="2011" name="Science">
        <title>Comparative functional genomics of the fission yeasts.</title>
        <authorList>
            <person name="Rhind N."/>
            <person name="Chen Z."/>
            <person name="Yassour M."/>
            <person name="Thompson D.A."/>
            <person name="Haas B.J."/>
            <person name="Habib N."/>
            <person name="Wapinski I."/>
            <person name="Roy S."/>
            <person name="Lin M.F."/>
            <person name="Heiman D.I."/>
            <person name="Young S.K."/>
            <person name="Furuya K."/>
            <person name="Guo Y."/>
            <person name="Pidoux A."/>
            <person name="Chen H.M."/>
            <person name="Robbertse B."/>
            <person name="Goldberg J.M."/>
            <person name="Aoki K."/>
            <person name="Bayne E.H."/>
            <person name="Berlin A.M."/>
            <person name="Desjardins C.A."/>
            <person name="Dobbs E."/>
            <person name="Dukaj L."/>
            <person name="Fan L."/>
            <person name="FitzGerald M.G."/>
            <person name="French C."/>
            <person name="Gujja S."/>
            <person name="Hansen K."/>
            <person name="Keifenheim D."/>
            <person name="Levin J.Z."/>
            <person name="Mosher R.A."/>
            <person name="Mueller C.A."/>
            <person name="Pfiffner J."/>
            <person name="Priest M."/>
            <person name="Russ C."/>
            <person name="Smialowska A."/>
            <person name="Swoboda P."/>
            <person name="Sykes S.M."/>
            <person name="Vaughn M."/>
            <person name="Vengrova S."/>
            <person name="Yoder R."/>
            <person name="Zeng Q."/>
            <person name="Allshire R."/>
            <person name="Baulcombe D."/>
            <person name="Birren B.W."/>
            <person name="Brown W."/>
            <person name="Ekwall K."/>
            <person name="Kellis M."/>
            <person name="Leatherwood J."/>
            <person name="Levin H."/>
            <person name="Margalit H."/>
            <person name="Martienssen R."/>
            <person name="Nieduszynski C.A."/>
            <person name="Spatafora J.W."/>
            <person name="Friedman N."/>
            <person name="Dalgaard J.Z."/>
            <person name="Baumann P."/>
            <person name="Niki H."/>
            <person name="Regev A."/>
            <person name="Nusbaum C."/>
        </authorList>
    </citation>
    <scope>NUCLEOTIDE SEQUENCE [LARGE SCALE GENOMIC DNA]</scope>
    <source>
        <strain evidence="4">yFS286</strain>
    </source>
</reference>
<dbReference type="PROSITE" id="PS50011">
    <property type="entry name" value="PROTEIN_KINASE_DOM"/>
    <property type="match status" value="1"/>
</dbReference>
<sequence length="407" mass="47431">MFQDNNFLDNNEQSQQKITEKPQFLRPVKYSNANTSNSSKRALIEETNIQRDNLLSSYSRLFELEVNSVLYPSNHKFFYSLPTESETGLVYKYDPHIELDWMIKKQLPSGHQRDVFLVTSSKDSSERQPLIVKKLLCNSKPKILSTSFKGFLQEIKVLSSLRHRGIVNLINYYLSPSDILLAESFYEGGDLYECTRFNYSSFSPNFVARIFGEIVQAVAFLHDQLLVHRDLKLENILLTKKYKELKGAEDLKSFRFPLIKVSDFEFSKFVDKENHIVQSEYGSPEYAAPEVYLGIAHDGYKADCWSLGILLFAMMEGRLPFDAVPPFEDEPQVRIKRYVQRLVRLSYSWIRCKPLEEQEHEVAGCSITRLDTWIEARALVQSLLIHRDSRPYSEELLRNSWINDNFK</sequence>
<dbReference type="HOGENOM" id="CLU_662503_0_0_1"/>
<evidence type="ECO:0000256" key="1">
    <source>
        <dbReference type="SAM" id="MobiDB-lite"/>
    </source>
</evidence>
<accession>S9PYY0</accession>